<dbReference type="RefSeq" id="YP_164037.1">
    <property type="nucleotide sequence ID" value="NC_006548.1"/>
</dbReference>
<evidence type="ECO:0000313" key="3">
    <source>
        <dbReference type="Proteomes" id="UP000002116"/>
    </source>
</evidence>
<evidence type="ECO:0000313" key="2">
    <source>
        <dbReference type="EMBL" id="AAQ13919.1"/>
    </source>
</evidence>
<organism evidence="2 3">
    <name type="scientific">Pseudomonas phage B3</name>
    <dbReference type="NCBI Taxonomy" id="151599"/>
    <lineage>
        <taxon>Viruses</taxon>
        <taxon>Duplodnaviria</taxon>
        <taxon>Heunggongvirae</taxon>
        <taxon>Uroviricota</taxon>
        <taxon>Caudoviricetes</taxon>
        <taxon>Guarnerosvirinae</taxon>
        <taxon>Beetrevirus</taxon>
        <taxon>Beetrevirus B3</taxon>
    </lineage>
</organism>
<reference evidence="2 3" key="1">
    <citation type="journal article" date="2004" name="J. Bacteriol.">
        <title>Complete genomic sequence of bacteriophage B3, a Mu-like phage of Pseudomonas aeruginosa.</title>
        <authorList>
            <person name="Braid M.D."/>
            <person name="Silhavy J.L."/>
            <person name="Kitts C.L."/>
            <person name="Cano R.J."/>
            <person name="Howe M.M."/>
        </authorList>
    </citation>
    <scope>NUCLEOTIDE SEQUENCE</scope>
    <source>
        <strain evidence="2">ATCC15692-B1</strain>
    </source>
</reference>
<keyword evidence="3" id="KW-1185">Reference proteome</keyword>
<dbReference type="InterPro" id="IPR014875">
    <property type="entry name" value="Mor_transcription_activator"/>
</dbReference>
<dbReference type="PANTHER" id="PTHR37812">
    <property type="entry name" value="MU-LIKE PROPHAGE FLUMU PROTEIN C"/>
    <property type="match status" value="1"/>
</dbReference>
<dbReference type="KEGG" id="vg:3192607"/>
<accession>Q5ZR15</accession>
<feature type="domain" description="Mor transcription activator" evidence="1">
    <location>
        <begin position="11"/>
        <end position="110"/>
    </location>
</feature>
<sequence>MKEIRSQQIRRRNNMLSELAELIVEAFVRNGLSREKAVSESEELVFQLHRRWAGITFVFPVKDELARKRLELHILQRYDGSNADKLVREFGVTEDWIYSVVRKHRRQRRTDQLGLFDPAE</sequence>
<dbReference type="GeneID" id="3192607"/>
<name>Q5ZR15_9CAUD</name>
<protein>
    <submittedName>
        <fullName evidence="2">Transcriptional regulator</fullName>
    </submittedName>
</protein>
<dbReference type="PANTHER" id="PTHR37812:SF1">
    <property type="entry name" value="MU-LIKE PROPHAGE FLUMU PROTEIN C"/>
    <property type="match status" value="1"/>
</dbReference>
<dbReference type="InterPro" id="IPR052411">
    <property type="entry name" value="c-mor_Regulatory_Protein"/>
</dbReference>
<dbReference type="InterPro" id="IPR009057">
    <property type="entry name" value="Homeodomain-like_sf"/>
</dbReference>
<dbReference type="Pfam" id="PF08765">
    <property type="entry name" value="Mor"/>
    <property type="match status" value="1"/>
</dbReference>
<proteinExistence type="predicted"/>
<dbReference type="EMBL" id="AF232233">
    <property type="protein sequence ID" value="AAQ13919.1"/>
    <property type="molecule type" value="Genomic_DNA"/>
</dbReference>
<evidence type="ECO:0000259" key="1">
    <source>
        <dbReference type="Pfam" id="PF08765"/>
    </source>
</evidence>
<dbReference type="Proteomes" id="UP000002116">
    <property type="component" value="Segment"/>
</dbReference>
<dbReference type="Gene3D" id="1.10.10.60">
    <property type="entry name" value="Homeodomain-like"/>
    <property type="match status" value="1"/>
</dbReference>
<dbReference type="SUPFAM" id="SSF46689">
    <property type="entry name" value="Homeodomain-like"/>
    <property type="match status" value="1"/>
</dbReference>
<dbReference type="OrthoDB" id="14785at10239"/>
<gene>
    <name evidence="2" type="ORF">B3ORF1</name>
</gene>